<feature type="non-terminal residue" evidence="2">
    <location>
        <position position="1"/>
    </location>
</feature>
<evidence type="ECO:0000256" key="1">
    <source>
        <dbReference type="SAM" id="MobiDB-lite"/>
    </source>
</evidence>
<comment type="caution">
    <text evidence="2">The sequence shown here is derived from an EMBL/GenBank/DDBJ whole genome shotgun (WGS) entry which is preliminary data.</text>
</comment>
<sequence>IPSAQRRGSATAESISHAVQHGTEQLQWQRPRNGLWKCNVDASVSQSSSTIGWGWCMQNSDGYFVAAGTNKSM</sequence>
<accession>A0A392UJ00</accession>
<dbReference type="EMBL" id="LXQA010840308">
    <property type="protein sequence ID" value="MCI73521.1"/>
    <property type="molecule type" value="Genomic_DNA"/>
</dbReference>
<reference evidence="2 3" key="1">
    <citation type="journal article" date="2018" name="Front. Plant Sci.">
        <title>Red Clover (Trifolium pratense) and Zigzag Clover (T. medium) - A Picture of Genomic Similarities and Differences.</title>
        <authorList>
            <person name="Dluhosova J."/>
            <person name="Istvanek J."/>
            <person name="Nedelnik J."/>
            <person name="Repkova J."/>
        </authorList>
    </citation>
    <scope>NUCLEOTIDE SEQUENCE [LARGE SCALE GENOMIC DNA]</scope>
    <source>
        <strain evidence="3">cv. 10/8</strain>
        <tissue evidence="2">Leaf</tissue>
    </source>
</reference>
<dbReference type="Proteomes" id="UP000265520">
    <property type="component" value="Unassembled WGS sequence"/>
</dbReference>
<evidence type="ECO:0000313" key="3">
    <source>
        <dbReference type="Proteomes" id="UP000265520"/>
    </source>
</evidence>
<feature type="compositionally biased region" description="Polar residues" evidence="1">
    <location>
        <begin position="1"/>
        <end position="14"/>
    </location>
</feature>
<protein>
    <submittedName>
        <fullName evidence="2">Uncharacterized protein</fullName>
    </submittedName>
</protein>
<keyword evidence="3" id="KW-1185">Reference proteome</keyword>
<evidence type="ECO:0000313" key="2">
    <source>
        <dbReference type="EMBL" id="MCI73521.1"/>
    </source>
</evidence>
<feature type="region of interest" description="Disordered" evidence="1">
    <location>
        <begin position="1"/>
        <end position="26"/>
    </location>
</feature>
<dbReference type="AlphaFoldDB" id="A0A392UJ00"/>
<proteinExistence type="predicted"/>
<dbReference type="PANTHER" id="PTHR47074:SF48">
    <property type="entry name" value="POLYNUCLEOTIDYL TRANSFERASE, RIBONUCLEASE H-LIKE SUPERFAMILY PROTEIN"/>
    <property type="match status" value="1"/>
</dbReference>
<organism evidence="2 3">
    <name type="scientific">Trifolium medium</name>
    <dbReference type="NCBI Taxonomy" id="97028"/>
    <lineage>
        <taxon>Eukaryota</taxon>
        <taxon>Viridiplantae</taxon>
        <taxon>Streptophyta</taxon>
        <taxon>Embryophyta</taxon>
        <taxon>Tracheophyta</taxon>
        <taxon>Spermatophyta</taxon>
        <taxon>Magnoliopsida</taxon>
        <taxon>eudicotyledons</taxon>
        <taxon>Gunneridae</taxon>
        <taxon>Pentapetalae</taxon>
        <taxon>rosids</taxon>
        <taxon>fabids</taxon>
        <taxon>Fabales</taxon>
        <taxon>Fabaceae</taxon>
        <taxon>Papilionoideae</taxon>
        <taxon>50 kb inversion clade</taxon>
        <taxon>NPAAA clade</taxon>
        <taxon>Hologalegina</taxon>
        <taxon>IRL clade</taxon>
        <taxon>Trifolieae</taxon>
        <taxon>Trifolium</taxon>
    </lineage>
</organism>
<dbReference type="PANTHER" id="PTHR47074">
    <property type="entry name" value="BNAC02G40300D PROTEIN"/>
    <property type="match status" value="1"/>
</dbReference>
<dbReference type="InterPro" id="IPR052929">
    <property type="entry name" value="RNase_H-like_EbsB-rel"/>
</dbReference>
<name>A0A392UJ00_9FABA</name>